<dbReference type="PANTHER" id="PTHR30055:SF153">
    <property type="entry name" value="HTH-TYPE TRANSCRIPTIONAL REPRESSOR RV3405C"/>
    <property type="match status" value="1"/>
</dbReference>
<evidence type="ECO:0000256" key="1">
    <source>
        <dbReference type="ARBA" id="ARBA00023125"/>
    </source>
</evidence>
<name>G8RU76_MYCRN</name>
<dbReference type="InterPro" id="IPR001647">
    <property type="entry name" value="HTH_TetR"/>
</dbReference>
<dbReference type="RefSeq" id="WP_014210731.1">
    <property type="nucleotide sequence ID" value="NC_016604.1"/>
</dbReference>
<dbReference type="OrthoDB" id="5177743at2"/>
<protein>
    <submittedName>
        <fullName evidence="4">Transcriptional regulator</fullName>
    </submittedName>
</protein>
<dbReference type="PROSITE" id="PS50977">
    <property type="entry name" value="HTH_TETR_2"/>
    <property type="match status" value="1"/>
</dbReference>
<dbReference type="STRING" id="710685.MycrhN_2329"/>
<organism evidence="4 5">
    <name type="scientific">Mycolicibacterium rhodesiae (strain NBB3)</name>
    <name type="common">Mycobacterium rhodesiae</name>
    <dbReference type="NCBI Taxonomy" id="710685"/>
    <lineage>
        <taxon>Bacteria</taxon>
        <taxon>Bacillati</taxon>
        <taxon>Actinomycetota</taxon>
        <taxon>Actinomycetes</taxon>
        <taxon>Mycobacteriales</taxon>
        <taxon>Mycobacteriaceae</taxon>
        <taxon>Mycolicibacterium</taxon>
    </lineage>
</organism>
<dbReference type="HOGENOM" id="CLU_114509_0_0_11"/>
<evidence type="ECO:0000313" key="5">
    <source>
        <dbReference type="Proteomes" id="UP000005442"/>
    </source>
</evidence>
<dbReference type="SUPFAM" id="SSF46689">
    <property type="entry name" value="Homeodomain-like"/>
    <property type="match status" value="1"/>
</dbReference>
<evidence type="ECO:0000256" key="2">
    <source>
        <dbReference type="PROSITE-ProRule" id="PRU00335"/>
    </source>
</evidence>
<dbReference type="Proteomes" id="UP000005442">
    <property type="component" value="Chromosome"/>
</dbReference>
<dbReference type="GO" id="GO:0003700">
    <property type="term" value="F:DNA-binding transcription factor activity"/>
    <property type="evidence" value="ECO:0007669"/>
    <property type="project" value="TreeGrafter"/>
</dbReference>
<keyword evidence="1 2" id="KW-0238">DNA-binding</keyword>
<sequence length="208" mass="23751">MYIAVDMKTRTYDMRTRQLAKDATRDAIIKAAIDTFQAERTFSITLPAVAERADVTVKTVLRHFGSRDCLIDVAWQRLFDEIRAEREPPPDGPENALDVLIQHYERRGTMVLTTLGSEDNDPRARRMNNAGRLGHRAWVEQVFGERLPEKPAERSRLIDVLVVATDVYTWKLLRHDRGLSVGEVADRMLLMTEALLAAPVRRDPEGQQ</sequence>
<keyword evidence="5" id="KW-1185">Reference proteome</keyword>
<dbReference type="PATRIC" id="fig|710685.3.peg.2330"/>
<feature type="DNA-binding region" description="H-T-H motif" evidence="2">
    <location>
        <begin position="45"/>
        <end position="64"/>
    </location>
</feature>
<dbReference type="Gene3D" id="1.10.357.10">
    <property type="entry name" value="Tetracycline Repressor, domain 2"/>
    <property type="match status" value="1"/>
</dbReference>
<dbReference type="InterPro" id="IPR050109">
    <property type="entry name" value="HTH-type_TetR-like_transc_reg"/>
</dbReference>
<dbReference type="Pfam" id="PF00440">
    <property type="entry name" value="TetR_N"/>
    <property type="match status" value="1"/>
</dbReference>
<dbReference type="EMBL" id="CP003169">
    <property type="protein sequence ID" value="AEV72919.1"/>
    <property type="molecule type" value="Genomic_DNA"/>
</dbReference>
<accession>G8RU76</accession>
<reference evidence="4 5" key="1">
    <citation type="submission" date="2011-12" db="EMBL/GenBank/DDBJ databases">
        <title>Complete sequence of Mycobacterium rhodesiae NBB3.</title>
        <authorList>
            <consortium name="US DOE Joint Genome Institute"/>
            <person name="Lucas S."/>
            <person name="Han J."/>
            <person name="Lapidus A."/>
            <person name="Cheng J.-F."/>
            <person name="Goodwin L."/>
            <person name="Pitluck S."/>
            <person name="Peters L."/>
            <person name="Mikhailova N."/>
            <person name="Gu W."/>
            <person name="Detter J.C."/>
            <person name="Han C."/>
            <person name="Tapia R."/>
            <person name="Land M."/>
            <person name="Hauser L."/>
            <person name="Kyrpides N."/>
            <person name="Ivanova N."/>
            <person name="Pagani I."/>
            <person name="Mattes T."/>
            <person name="Holmes A."/>
            <person name="Rutledge P."/>
            <person name="Paulsen I."/>
            <person name="Coleman N."/>
            <person name="Woyke T."/>
        </authorList>
    </citation>
    <scope>NUCLEOTIDE SEQUENCE [LARGE SCALE GENOMIC DNA]</scope>
    <source>
        <strain evidence="4 5">NBB3</strain>
    </source>
</reference>
<dbReference type="AlphaFoldDB" id="G8RU76"/>
<dbReference type="GO" id="GO:0000976">
    <property type="term" value="F:transcription cis-regulatory region binding"/>
    <property type="evidence" value="ECO:0007669"/>
    <property type="project" value="TreeGrafter"/>
</dbReference>
<feature type="domain" description="HTH tetR-type" evidence="3">
    <location>
        <begin position="22"/>
        <end position="82"/>
    </location>
</feature>
<dbReference type="PANTHER" id="PTHR30055">
    <property type="entry name" value="HTH-TYPE TRANSCRIPTIONAL REGULATOR RUTR"/>
    <property type="match status" value="1"/>
</dbReference>
<dbReference type="KEGG" id="mrh:MycrhN_2329"/>
<evidence type="ECO:0000259" key="3">
    <source>
        <dbReference type="PROSITE" id="PS50977"/>
    </source>
</evidence>
<dbReference type="eggNOG" id="COG1309">
    <property type="taxonomic scope" value="Bacteria"/>
</dbReference>
<dbReference type="InterPro" id="IPR009057">
    <property type="entry name" value="Homeodomain-like_sf"/>
</dbReference>
<gene>
    <name evidence="4" type="ordered locus">MycrhN_2329</name>
</gene>
<evidence type="ECO:0000313" key="4">
    <source>
        <dbReference type="EMBL" id="AEV72919.1"/>
    </source>
</evidence>
<proteinExistence type="predicted"/>